<evidence type="ECO:0000313" key="7">
    <source>
        <dbReference type="EMBL" id="MFD1385128.1"/>
    </source>
</evidence>
<keyword evidence="5 6" id="KW-0472">Membrane</keyword>
<dbReference type="InterPro" id="IPR050367">
    <property type="entry name" value="APC_superfamily"/>
</dbReference>
<reference evidence="8" key="1">
    <citation type="journal article" date="2019" name="Int. J. Syst. Evol. Microbiol.">
        <title>The Global Catalogue of Microorganisms (GCM) 10K type strain sequencing project: providing services to taxonomists for standard genome sequencing and annotation.</title>
        <authorList>
            <consortium name="The Broad Institute Genomics Platform"/>
            <consortium name="The Broad Institute Genome Sequencing Center for Infectious Disease"/>
            <person name="Wu L."/>
            <person name="Ma J."/>
        </authorList>
    </citation>
    <scope>NUCLEOTIDE SEQUENCE [LARGE SCALE GENOMIC DNA]</scope>
    <source>
        <strain evidence="8">JCM 30774</strain>
    </source>
</reference>
<name>A0ABW4B6M7_9GAMM</name>
<evidence type="ECO:0000256" key="6">
    <source>
        <dbReference type="SAM" id="Phobius"/>
    </source>
</evidence>
<keyword evidence="3 6" id="KW-0812">Transmembrane</keyword>
<dbReference type="PANTHER" id="PTHR42770:SF12">
    <property type="entry name" value="AMINO ACID TRANSPORTER"/>
    <property type="match status" value="1"/>
</dbReference>
<feature type="transmembrane region" description="Helical" evidence="6">
    <location>
        <begin position="186"/>
        <end position="208"/>
    </location>
</feature>
<dbReference type="PROSITE" id="PS51257">
    <property type="entry name" value="PROKAR_LIPOPROTEIN"/>
    <property type="match status" value="1"/>
</dbReference>
<feature type="transmembrane region" description="Helical" evidence="6">
    <location>
        <begin position="121"/>
        <end position="141"/>
    </location>
</feature>
<dbReference type="EMBL" id="JBHTMN010000019">
    <property type="protein sequence ID" value="MFD1385128.1"/>
    <property type="molecule type" value="Genomic_DNA"/>
</dbReference>
<feature type="transmembrane region" description="Helical" evidence="6">
    <location>
        <begin position="273"/>
        <end position="298"/>
    </location>
</feature>
<feature type="transmembrane region" description="Helical" evidence="6">
    <location>
        <begin position="382"/>
        <end position="402"/>
    </location>
</feature>
<feature type="transmembrane region" description="Helical" evidence="6">
    <location>
        <begin position="12"/>
        <end position="32"/>
    </location>
</feature>
<accession>A0ABW4B6M7</accession>
<feature type="transmembrane region" description="Helical" evidence="6">
    <location>
        <begin position="38"/>
        <end position="63"/>
    </location>
</feature>
<evidence type="ECO:0000313" key="8">
    <source>
        <dbReference type="Proteomes" id="UP001597059"/>
    </source>
</evidence>
<protein>
    <submittedName>
        <fullName evidence="7">APC family permease</fullName>
    </submittedName>
</protein>
<feature type="transmembrane region" description="Helical" evidence="6">
    <location>
        <begin position="220"/>
        <end position="244"/>
    </location>
</feature>
<feature type="transmembrane region" description="Helical" evidence="6">
    <location>
        <begin position="148"/>
        <end position="166"/>
    </location>
</feature>
<keyword evidence="4 6" id="KW-1133">Transmembrane helix</keyword>
<dbReference type="Proteomes" id="UP001597059">
    <property type="component" value="Unassembled WGS sequence"/>
</dbReference>
<evidence type="ECO:0000256" key="4">
    <source>
        <dbReference type="ARBA" id="ARBA00022989"/>
    </source>
</evidence>
<dbReference type="PANTHER" id="PTHR42770">
    <property type="entry name" value="AMINO ACID TRANSPORTER-RELATED"/>
    <property type="match status" value="1"/>
</dbReference>
<feature type="transmembrane region" description="Helical" evidence="6">
    <location>
        <begin position="414"/>
        <end position="433"/>
    </location>
</feature>
<dbReference type="Pfam" id="PF13520">
    <property type="entry name" value="AA_permease_2"/>
    <property type="match status" value="1"/>
</dbReference>
<dbReference type="RefSeq" id="WP_377370020.1">
    <property type="nucleotide sequence ID" value="NZ_JBHTMN010000019.1"/>
</dbReference>
<dbReference type="PIRSF" id="PIRSF006060">
    <property type="entry name" value="AA_transporter"/>
    <property type="match status" value="1"/>
</dbReference>
<dbReference type="Gene3D" id="1.20.1740.10">
    <property type="entry name" value="Amino acid/polyamine transporter I"/>
    <property type="match status" value="1"/>
</dbReference>
<evidence type="ECO:0000256" key="5">
    <source>
        <dbReference type="ARBA" id="ARBA00023136"/>
    </source>
</evidence>
<dbReference type="InterPro" id="IPR002293">
    <property type="entry name" value="AA/rel_permease1"/>
</dbReference>
<sequence>MERKLGCGSVTAASVGLIVASSCLVILAQLTGLAGKDLYIPMLIALLINTAVAFTFLELYSLMPQYYGGLGQFNLATFGPFVSIISTISSYAICILLANTIETSMLGMVVTEIFIPGVNPFLISLAIMIFLLVINLLGINFFAKLQNLVVIFLVGSLLIMGIMGVLKIAPGEVIPANQQSSPAITGFLPLIGLSALAFWLFIGIEFAIPLAKSIKNPKRNLLFGMLTGLVLLFSVQTLLGLGIANYVDLNLLLSSNTPHLLFAEKMFGTLGKYWMGALSLIAAISTLNTMYAAGARIFHGMAKDGLLPSVLAKTNQHGSPYVIMLIQTIILLAISGMGAGTTDEFVILLLSASCFWLIAYVIAHLNVLTLKLKYPTAKRNKILSFMGIPQIIGILGSIFMVINISDDLDQRATVYKIFFIVLSILIIYSATWVKLKMKKRLFQSEGFDNEKLLDINRAEKNLF</sequence>
<feature type="transmembrane region" description="Helical" evidence="6">
    <location>
        <begin position="75"/>
        <end position="101"/>
    </location>
</feature>
<organism evidence="7 8">
    <name type="scientific">Rhodanobacter aciditrophus</name>
    <dbReference type="NCBI Taxonomy" id="1623218"/>
    <lineage>
        <taxon>Bacteria</taxon>
        <taxon>Pseudomonadati</taxon>
        <taxon>Pseudomonadota</taxon>
        <taxon>Gammaproteobacteria</taxon>
        <taxon>Lysobacterales</taxon>
        <taxon>Rhodanobacteraceae</taxon>
        <taxon>Rhodanobacter</taxon>
    </lineage>
</organism>
<feature type="transmembrane region" description="Helical" evidence="6">
    <location>
        <begin position="319"/>
        <end position="339"/>
    </location>
</feature>
<keyword evidence="8" id="KW-1185">Reference proteome</keyword>
<evidence type="ECO:0000256" key="3">
    <source>
        <dbReference type="ARBA" id="ARBA00022692"/>
    </source>
</evidence>
<comment type="subcellular location">
    <subcellularLocation>
        <location evidence="1">Cell membrane</location>
        <topology evidence="1">Multi-pass membrane protein</topology>
    </subcellularLocation>
</comment>
<feature type="transmembrane region" description="Helical" evidence="6">
    <location>
        <begin position="345"/>
        <end position="370"/>
    </location>
</feature>
<proteinExistence type="predicted"/>
<keyword evidence="2" id="KW-1003">Cell membrane</keyword>
<evidence type="ECO:0000256" key="2">
    <source>
        <dbReference type="ARBA" id="ARBA00022475"/>
    </source>
</evidence>
<evidence type="ECO:0000256" key="1">
    <source>
        <dbReference type="ARBA" id="ARBA00004651"/>
    </source>
</evidence>
<comment type="caution">
    <text evidence="7">The sequence shown here is derived from an EMBL/GenBank/DDBJ whole genome shotgun (WGS) entry which is preliminary data.</text>
</comment>
<gene>
    <name evidence="7" type="ORF">ACFQ45_17380</name>
</gene>